<accession>A0ABD3N699</accession>
<dbReference type="AlphaFoldDB" id="A0ABD3N699"/>
<proteinExistence type="predicted"/>
<evidence type="ECO:0000256" key="1">
    <source>
        <dbReference type="SAM" id="MobiDB-lite"/>
    </source>
</evidence>
<protein>
    <submittedName>
        <fullName evidence="3">Uncharacterized protein</fullName>
    </submittedName>
</protein>
<evidence type="ECO:0000313" key="4">
    <source>
        <dbReference type="Proteomes" id="UP001530293"/>
    </source>
</evidence>
<reference evidence="3 4" key="1">
    <citation type="submission" date="2024-10" db="EMBL/GenBank/DDBJ databases">
        <title>Updated reference genomes for cyclostephanoid diatoms.</title>
        <authorList>
            <person name="Roberts W.R."/>
            <person name="Alverson A.J."/>
        </authorList>
    </citation>
    <scope>NUCLEOTIDE SEQUENCE [LARGE SCALE GENOMIC DNA]</scope>
    <source>
        <strain evidence="3 4">AJA232-27</strain>
    </source>
</reference>
<evidence type="ECO:0000256" key="2">
    <source>
        <dbReference type="SAM" id="SignalP"/>
    </source>
</evidence>
<feature type="region of interest" description="Disordered" evidence="1">
    <location>
        <begin position="803"/>
        <end position="834"/>
    </location>
</feature>
<organism evidence="3 4">
    <name type="scientific">Discostella pseudostelligera</name>
    <dbReference type="NCBI Taxonomy" id="259834"/>
    <lineage>
        <taxon>Eukaryota</taxon>
        <taxon>Sar</taxon>
        <taxon>Stramenopiles</taxon>
        <taxon>Ochrophyta</taxon>
        <taxon>Bacillariophyta</taxon>
        <taxon>Coscinodiscophyceae</taxon>
        <taxon>Thalassiosirophycidae</taxon>
        <taxon>Stephanodiscales</taxon>
        <taxon>Stephanodiscaceae</taxon>
        <taxon>Discostella</taxon>
    </lineage>
</organism>
<dbReference type="EMBL" id="JALLBG020000039">
    <property type="protein sequence ID" value="KAL3770561.1"/>
    <property type="molecule type" value="Genomic_DNA"/>
</dbReference>
<comment type="caution">
    <text evidence="3">The sequence shown here is derived from an EMBL/GenBank/DDBJ whole genome shotgun (WGS) entry which is preliminary data.</text>
</comment>
<sequence>MKFMFVPSSLILTIVSVGAKAKSDNSKDEKALLGHLITGISRFHGEEKNVIVKTNNAMEGRQPTPQRRRVDVAIKSKQGGATTFGEKSINMLNVPDVGVLSRGKGFRRDGTDPRILLTTEEACNAGMCGPSYCDCYANSWLNNQTDVVSRVPCAAEIYSLCNGYTDVYGDEWTMTSCAGEYYEAFAFKQCELAKCEVVDGGTLAECICQSSISFCANYGAAYMAQVGKESIDCQVGACCQAEVFYEGFQDCAVKYGLMEITVGPTDEIPDEGFEPSPVPPSSSTLAPAISDPSPVVSPSSSTTTCNICDGADIREDVEIPVEGLDGVTCADDVTFSQTLDASSELCAEYTSSEALCCPSAASTCSICKGAKLKADFIVPGTAGKSCGRVAYEAALFEIGSENCTIYEVAEAFCCPDADTVNNPCYLCGDGNGGDESFDAVPIPGDATGLTCGDVALVAVMFYESSEDCLAIRDMHASCCSSPPPTFSPSPPSTPFLTSDPFITEEFGSMSMSFSLSPPPTPSFPSAPTSIFTDDGSQTGATCNFCNGGEVREDMEIPFEDGTTCEDIIGPAELVGADSDECELFKSAEALCCPSEASTCSICQGTALRGDVVVPGLEGMTCAEVAYAAAGFEMTSANCTLYQDVEAFCCPDPDVHSSKCWLCGEDGVVLDDVQLQGMEDEFTCGYIALLAISYDVTSTECNDILSIGLDDLCCMSTADPPNSSIVSYPPTYSPPSPPSSSQVPESISGETCKVCDGLEVQNDVVIPGTNGLTCEFIVFSSESVDATSDECIVAQLAQSVCCGDSETSPDAPGSADATDPTSSPAASETIPRKIG</sequence>
<dbReference type="Proteomes" id="UP001530293">
    <property type="component" value="Unassembled WGS sequence"/>
</dbReference>
<evidence type="ECO:0000313" key="3">
    <source>
        <dbReference type="EMBL" id="KAL3770561.1"/>
    </source>
</evidence>
<keyword evidence="2" id="KW-0732">Signal</keyword>
<keyword evidence="4" id="KW-1185">Reference proteome</keyword>
<feature type="compositionally biased region" description="Low complexity" evidence="1">
    <location>
        <begin position="292"/>
        <end position="302"/>
    </location>
</feature>
<gene>
    <name evidence="3" type="ORF">ACHAWU_007833</name>
</gene>
<feature type="region of interest" description="Disordered" evidence="1">
    <location>
        <begin position="266"/>
        <end position="302"/>
    </location>
</feature>
<name>A0ABD3N699_9STRA</name>
<feature type="signal peptide" evidence="2">
    <location>
        <begin position="1"/>
        <end position="21"/>
    </location>
</feature>
<feature type="chain" id="PRO_5044801824" evidence="2">
    <location>
        <begin position="22"/>
        <end position="834"/>
    </location>
</feature>